<feature type="transmembrane region" description="Helical" evidence="2">
    <location>
        <begin position="253"/>
        <end position="275"/>
    </location>
</feature>
<feature type="region of interest" description="Disordered" evidence="1">
    <location>
        <begin position="518"/>
        <end position="541"/>
    </location>
</feature>
<feature type="signal peptide" evidence="3">
    <location>
        <begin position="1"/>
        <end position="20"/>
    </location>
</feature>
<keyword evidence="5" id="KW-1185">Reference proteome</keyword>
<gene>
    <name evidence="4" type="ORF">DFH07DRAFT_764728</name>
</gene>
<reference evidence="4" key="1">
    <citation type="submission" date="2023-03" db="EMBL/GenBank/DDBJ databases">
        <title>Massive genome expansion in bonnet fungi (Mycena s.s.) driven by repeated elements and novel gene families across ecological guilds.</title>
        <authorList>
            <consortium name="Lawrence Berkeley National Laboratory"/>
            <person name="Harder C.B."/>
            <person name="Miyauchi S."/>
            <person name="Viragh M."/>
            <person name="Kuo A."/>
            <person name="Thoen E."/>
            <person name="Andreopoulos B."/>
            <person name="Lu D."/>
            <person name="Skrede I."/>
            <person name="Drula E."/>
            <person name="Henrissat B."/>
            <person name="Morin E."/>
            <person name="Kohler A."/>
            <person name="Barry K."/>
            <person name="LaButti K."/>
            <person name="Morin E."/>
            <person name="Salamov A."/>
            <person name="Lipzen A."/>
            <person name="Mereny Z."/>
            <person name="Hegedus B."/>
            <person name="Baldrian P."/>
            <person name="Stursova M."/>
            <person name="Weitz H."/>
            <person name="Taylor A."/>
            <person name="Grigoriev I.V."/>
            <person name="Nagy L.G."/>
            <person name="Martin F."/>
            <person name="Kauserud H."/>
        </authorList>
    </citation>
    <scope>NUCLEOTIDE SEQUENCE</scope>
    <source>
        <strain evidence="4">CBHHK188m</strain>
    </source>
</reference>
<evidence type="ECO:0008006" key="6">
    <source>
        <dbReference type="Google" id="ProtNLM"/>
    </source>
</evidence>
<sequence>MLASLLVLGVVALGPQVVLGSFKFSLSPVVQCQPVQIAFSGSDSNNHSVPTTLTILPLADNTAPIQISIPNGASNSTGIQLTFIPLPSGTEFLASLDALQESSATVSDVTGVAVSNNSTASANCLESTNSIPQVSFYEFDDIASQCEPFTITYHTSTAPNVTAFSPKGGTTPIMAGNNSEAPPNTASYIMNVQRQDEVVLLFDDGEGHAQTTKLITIGGDSTSSQTCFNKTKSAKWASDNDSVAPSNSLSQGAVIGIAVAASLVGLFAILGLLYYMRARRRKHRVTVMAFDPYLLNRRWPPDEKKVDMYQTPPPFTAPPPFSGGPFADPEFVRDPIYTNEKYAASIMSDARTSIGSWNQFVPEDQRSQRTESVVSSSPEKRNSSASTLSMNTVDIQNILQMATVHRDRSGGSDSGIAHQAYTPEQPQPSTAGTAMTTFALAKPAVARLLSTRRKRTASDMDMPISAVSRNNSATAAAITGVPSGYGPTSYMSMSYNGDNDDDVLPTTAGHGVDGIGGFPIPPAFNPERNPRDTGESWGNVR</sequence>
<comment type="caution">
    <text evidence="4">The sequence shown here is derived from an EMBL/GenBank/DDBJ whole genome shotgun (WGS) entry which is preliminary data.</text>
</comment>
<feature type="region of interest" description="Disordered" evidence="1">
    <location>
        <begin position="359"/>
        <end position="391"/>
    </location>
</feature>
<feature type="region of interest" description="Disordered" evidence="1">
    <location>
        <begin position="405"/>
        <end position="431"/>
    </location>
</feature>
<accession>A0AAD7NZN5</accession>
<organism evidence="4 5">
    <name type="scientific">Mycena maculata</name>
    <dbReference type="NCBI Taxonomy" id="230809"/>
    <lineage>
        <taxon>Eukaryota</taxon>
        <taxon>Fungi</taxon>
        <taxon>Dikarya</taxon>
        <taxon>Basidiomycota</taxon>
        <taxon>Agaricomycotina</taxon>
        <taxon>Agaricomycetes</taxon>
        <taxon>Agaricomycetidae</taxon>
        <taxon>Agaricales</taxon>
        <taxon>Marasmiineae</taxon>
        <taxon>Mycenaceae</taxon>
        <taxon>Mycena</taxon>
    </lineage>
</organism>
<keyword evidence="2" id="KW-0472">Membrane</keyword>
<dbReference type="Proteomes" id="UP001215280">
    <property type="component" value="Unassembled WGS sequence"/>
</dbReference>
<dbReference type="AlphaFoldDB" id="A0AAD7NZN5"/>
<name>A0AAD7NZN5_9AGAR</name>
<evidence type="ECO:0000256" key="2">
    <source>
        <dbReference type="SAM" id="Phobius"/>
    </source>
</evidence>
<evidence type="ECO:0000256" key="3">
    <source>
        <dbReference type="SAM" id="SignalP"/>
    </source>
</evidence>
<evidence type="ECO:0000256" key="1">
    <source>
        <dbReference type="SAM" id="MobiDB-lite"/>
    </source>
</evidence>
<evidence type="ECO:0000313" key="4">
    <source>
        <dbReference type="EMBL" id="KAJ7781703.1"/>
    </source>
</evidence>
<feature type="compositionally biased region" description="Polar residues" evidence="1">
    <location>
        <begin position="370"/>
        <end position="391"/>
    </location>
</feature>
<keyword evidence="2" id="KW-1133">Transmembrane helix</keyword>
<evidence type="ECO:0000313" key="5">
    <source>
        <dbReference type="Proteomes" id="UP001215280"/>
    </source>
</evidence>
<dbReference type="EMBL" id="JARJLG010000004">
    <property type="protein sequence ID" value="KAJ7781703.1"/>
    <property type="molecule type" value="Genomic_DNA"/>
</dbReference>
<protein>
    <recommendedName>
        <fullName evidence="6">Mid2 domain-containing protein</fullName>
    </recommendedName>
</protein>
<proteinExistence type="predicted"/>
<keyword evidence="2" id="KW-0812">Transmembrane</keyword>
<feature type="chain" id="PRO_5042065108" description="Mid2 domain-containing protein" evidence="3">
    <location>
        <begin position="21"/>
        <end position="541"/>
    </location>
</feature>
<keyword evidence="3" id="KW-0732">Signal</keyword>
<feature type="compositionally biased region" description="Polar residues" evidence="1">
    <location>
        <begin position="422"/>
        <end position="431"/>
    </location>
</feature>